<evidence type="ECO:0000256" key="10">
    <source>
        <dbReference type="ARBA" id="ARBA00022723"/>
    </source>
</evidence>
<dbReference type="InterPro" id="IPR012337">
    <property type="entry name" value="RNaseH-like_sf"/>
</dbReference>
<comment type="catalytic activity">
    <reaction evidence="1">
        <text>Exonucleolytic cleavage in the 3'- to 5'-direction to yield nucleoside 5'-phosphates.</text>
        <dbReference type="EC" id="3.1.13.1"/>
    </reaction>
</comment>
<evidence type="ECO:0000313" key="22">
    <source>
        <dbReference type="Proteomes" id="UP001163046"/>
    </source>
</evidence>
<dbReference type="GO" id="GO:0008859">
    <property type="term" value="F:exoribonuclease II activity"/>
    <property type="evidence" value="ECO:0007669"/>
    <property type="project" value="UniProtKB-EC"/>
</dbReference>
<dbReference type="SMART" id="SM00479">
    <property type="entry name" value="EXOIII"/>
    <property type="match status" value="1"/>
</dbReference>
<dbReference type="OrthoDB" id="448399at2759"/>
<comment type="cofactor">
    <cofactor evidence="2">
        <name>Mg(2+)</name>
        <dbReference type="ChEBI" id="CHEBI:18420"/>
    </cofactor>
</comment>
<dbReference type="InterPro" id="IPR036397">
    <property type="entry name" value="RNaseH_sf"/>
</dbReference>
<dbReference type="EMBL" id="MU827377">
    <property type="protein sequence ID" value="KAJ7350211.1"/>
    <property type="molecule type" value="Genomic_DNA"/>
</dbReference>
<keyword evidence="11" id="KW-0378">Hydrolase</keyword>
<keyword evidence="7" id="KW-0698">rRNA processing</keyword>
<evidence type="ECO:0000256" key="15">
    <source>
        <dbReference type="ARBA" id="ARBA00023158"/>
    </source>
</evidence>
<dbReference type="SUPFAM" id="SSF53098">
    <property type="entry name" value="Ribonuclease H-like"/>
    <property type="match status" value="1"/>
</dbReference>
<accession>A0A9X0CIZ3</accession>
<evidence type="ECO:0000256" key="3">
    <source>
        <dbReference type="ARBA" id="ARBA00004496"/>
    </source>
</evidence>
<feature type="region of interest" description="Disordered" evidence="19">
    <location>
        <begin position="1"/>
        <end position="22"/>
    </location>
</feature>
<gene>
    <name evidence="21" type="primary">ERI1</name>
    <name evidence="21" type="ORF">OS493_037731</name>
</gene>
<evidence type="ECO:0000256" key="12">
    <source>
        <dbReference type="ARBA" id="ARBA00022839"/>
    </source>
</evidence>
<comment type="subcellular location">
    <subcellularLocation>
        <location evidence="3">Cytoplasm</location>
    </subcellularLocation>
    <subcellularLocation>
        <location evidence="4">Nucleus</location>
        <location evidence="4">Nucleolus</location>
    </subcellularLocation>
</comment>
<keyword evidence="14" id="KW-0694">RNA-binding</keyword>
<dbReference type="Proteomes" id="UP001163046">
    <property type="component" value="Unassembled WGS sequence"/>
</dbReference>
<dbReference type="Pfam" id="PF00929">
    <property type="entry name" value="RNase_T"/>
    <property type="match status" value="1"/>
</dbReference>
<dbReference type="SMART" id="SM00513">
    <property type="entry name" value="SAP"/>
    <property type="match status" value="1"/>
</dbReference>
<dbReference type="InterPro" id="IPR013520">
    <property type="entry name" value="Ribonucl_H"/>
</dbReference>
<evidence type="ECO:0000256" key="5">
    <source>
        <dbReference type="ARBA" id="ARBA00012163"/>
    </source>
</evidence>
<keyword evidence="12" id="KW-0269">Exonuclease</keyword>
<keyword evidence="13" id="KW-0460">Magnesium</keyword>
<dbReference type="GO" id="GO:0006364">
    <property type="term" value="P:rRNA processing"/>
    <property type="evidence" value="ECO:0007669"/>
    <property type="project" value="UniProtKB-KW"/>
</dbReference>
<dbReference type="InterPro" id="IPR047201">
    <property type="entry name" value="ERI-1_3'hExo-like"/>
</dbReference>
<keyword evidence="16" id="KW-0539">Nucleus</keyword>
<dbReference type="CDD" id="cd06133">
    <property type="entry name" value="ERI-1_3'hExo_like"/>
    <property type="match status" value="1"/>
</dbReference>
<dbReference type="PROSITE" id="PS50800">
    <property type="entry name" value="SAP"/>
    <property type="match status" value="1"/>
</dbReference>
<dbReference type="GO" id="GO:0046872">
    <property type="term" value="F:metal ion binding"/>
    <property type="evidence" value="ECO:0007669"/>
    <property type="project" value="UniProtKB-KW"/>
</dbReference>
<dbReference type="InterPro" id="IPR051274">
    <property type="entry name" value="3-5_Exoribonuclease"/>
</dbReference>
<evidence type="ECO:0000256" key="19">
    <source>
        <dbReference type="SAM" id="MobiDB-lite"/>
    </source>
</evidence>
<dbReference type="GO" id="GO:0031047">
    <property type="term" value="P:regulatory ncRNA-mediated gene silencing"/>
    <property type="evidence" value="ECO:0007669"/>
    <property type="project" value="UniProtKB-KW"/>
</dbReference>
<evidence type="ECO:0000259" key="20">
    <source>
        <dbReference type="PROSITE" id="PS50800"/>
    </source>
</evidence>
<dbReference type="SUPFAM" id="SSF68906">
    <property type="entry name" value="SAP domain"/>
    <property type="match status" value="1"/>
</dbReference>
<name>A0A9X0CIZ3_9CNID</name>
<evidence type="ECO:0000256" key="4">
    <source>
        <dbReference type="ARBA" id="ARBA00004604"/>
    </source>
</evidence>
<evidence type="ECO:0000256" key="17">
    <source>
        <dbReference type="ARBA" id="ARBA00070944"/>
    </source>
</evidence>
<evidence type="ECO:0000256" key="16">
    <source>
        <dbReference type="ARBA" id="ARBA00023242"/>
    </source>
</evidence>
<dbReference type="InterPro" id="IPR036361">
    <property type="entry name" value="SAP_dom_sf"/>
</dbReference>
<evidence type="ECO:0000256" key="9">
    <source>
        <dbReference type="ARBA" id="ARBA00022722"/>
    </source>
</evidence>
<keyword evidence="9" id="KW-0540">Nuclease</keyword>
<evidence type="ECO:0000256" key="2">
    <source>
        <dbReference type="ARBA" id="ARBA00001946"/>
    </source>
</evidence>
<evidence type="ECO:0000256" key="7">
    <source>
        <dbReference type="ARBA" id="ARBA00022552"/>
    </source>
</evidence>
<dbReference type="Pfam" id="PF02037">
    <property type="entry name" value="SAP"/>
    <property type="match status" value="1"/>
</dbReference>
<dbReference type="Gene3D" id="1.10.720.30">
    <property type="entry name" value="SAP domain"/>
    <property type="match status" value="1"/>
</dbReference>
<dbReference type="GO" id="GO:0003723">
    <property type="term" value="F:RNA binding"/>
    <property type="evidence" value="ECO:0007669"/>
    <property type="project" value="UniProtKB-KW"/>
</dbReference>
<dbReference type="FunFam" id="3.30.420.10:FF:000034">
    <property type="entry name" value="3'-5' exoribonuclease 1"/>
    <property type="match status" value="1"/>
</dbReference>
<feature type="domain" description="SAP" evidence="20">
    <location>
        <begin position="39"/>
        <end position="73"/>
    </location>
</feature>
<protein>
    <recommendedName>
        <fullName evidence="17">3'-5' exoribonuclease 1</fullName>
        <ecNumber evidence="5">3.1.13.1</ecNumber>
    </recommendedName>
    <alternativeName>
        <fullName evidence="18">Histone mRNA 3'-exonuclease 1</fullName>
    </alternativeName>
</protein>
<reference evidence="21" key="1">
    <citation type="submission" date="2023-01" db="EMBL/GenBank/DDBJ databases">
        <title>Genome assembly of the deep-sea coral Lophelia pertusa.</title>
        <authorList>
            <person name="Herrera S."/>
            <person name="Cordes E."/>
        </authorList>
    </citation>
    <scope>NUCLEOTIDE SEQUENCE</scope>
    <source>
        <strain evidence="21">USNM1676648</strain>
        <tissue evidence="21">Polyp</tissue>
    </source>
</reference>
<keyword evidence="6" id="KW-0963">Cytoplasm</keyword>
<evidence type="ECO:0000313" key="21">
    <source>
        <dbReference type="EMBL" id="KAJ7350211.1"/>
    </source>
</evidence>
<evidence type="ECO:0000256" key="14">
    <source>
        <dbReference type="ARBA" id="ARBA00022884"/>
    </source>
</evidence>
<dbReference type="AlphaFoldDB" id="A0A9X0CIZ3"/>
<proteinExistence type="predicted"/>
<keyword evidence="8" id="KW-0597">Phosphoprotein</keyword>
<dbReference type="Gene3D" id="3.30.420.10">
    <property type="entry name" value="Ribonuclease H-like superfamily/Ribonuclease H"/>
    <property type="match status" value="1"/>
</dbReference>
<organism evidence="21 22">
    <name type="scientific">Desmophyllum pertusum</name>
    <dbReference type="NCBI Taxonomy" id="174260"/>
    <lineage>
        <taxon>Eukaryota</taxon>
        <taxon>Metazoa</taxon>
        <taxon>Cnidaria</taxon>
        <taxon>Anthozoa</taxon>
        <taxon>Hexacorallia</taxon>
        <taxon>Scleractinia</taxon>
        <taxon>Caryophylliina</taxon>
        <taxon>Caryophylliidae</taxon>
        <taxon>Desmophyllum</taxon>
    </lineage>
</organism>
<dbReference type="GO" id="GO:0005737">
    <property type="term" value="C:cytoplasm"/>
    <property type="evidence" value="ECO:0007669"/>
    <property type="project" value="UniProtKB-SubCell"/>
</dbReference>
<evidence type="ECO:0000256" key="8">
    <source>
        <dbReference type="ARBA" id="ARBA00022553"/>
    </source>
</evidence>
<keyword evidence="10" id="KW-0479">Metal-binding</keyword>
<dbReference type="GO" id="GO:0005730">
    <property type="term" value="C:nucleolus"/>
    <property type="evidence" value="ECO:0007669"/>
    <property type="project" value="UniProtKB-SubCell"/>
</dbReference>
<evidence type="ECO:0000256" key="13">
    <source>
        <dbReference type="ARBA" id="ARBA00022842"/>
    </source>
</evidence>
<dbReference type="InterPro" id="IPR003034">
    <property type="entry name" value="SAP_dom"/>
</dbReference>
<evidence type="ECO:0000256" key="18">
    <source>
        <dbReference type="ARBA" id="ARBA00080754"/>
    </source>
</evidence>
<sequence length="290" mass="33755">MAEGLLVQEENENENTEEKTTQYCDHPVYKEISLSNGKINKMKKDEVKRILVERGLDSRGVKEVLQKRLKNHIKKEKLTQAKLAQEKRMNEVHFYCVIDFEGTCEEDNPKDYIHEIIEFPAVLVDATTLEVVSEFHEYCKPQCKAQLSQFCQDLTGVTQETVDKADAFPEVLAKFEQWLADHNLGSEYKFGVVTDGPWDMGRFFSAQCRLCSIPVPKFARKWINLRKLYRNFYKTQKGTLEDMVNNLGMRFEGRPHSGMDDSRNITRILQKMAQDGCEVKFNEYLYNNTP</sequence>
<dbReference type="EC" id="3.1.13.1" evidence="5"/>
<evidence type="ECO:0000256" key="6">
    <source>
        <dbReference type="ARBA" id="ARBA00022490"/>
    </source>
</evidence>
<dbReference type="PANTHER" id="PTHR23044:SF61">
    <property type="entry name" value="3'-5' EXORIBONUCLEASE 1-RELATED"/>
    <property type="match status" value="1"/>
</dbReference>
<dbReference type="FunFam" id="1.10.720.30:FF:000015">
    <property type="entry name" value="3'-5' exoribonuclease 1"/>
    <property type="match status" value="1"/>
</dbReference>
<keyword evidence="15" id="KW-0943">RNA-mediated gene silencing</keyword>
<evidence type="ECO:0000256" key="11">
    <source>
        <dbReference type="ARBA" id="ARBA00022801"/>
    </source>
</evidence>
<keyword evidence="22" id="KW-1185">Reference proteome</keyword>
<evidence type="ECO:0000256" key="1">
    <source>
        <dbReference type="ARBA" id="ARBA00001849"/>
    </source>
</evidence>
<comment type="caution">
    <text evidence="21">The sequence shown here is derived from an EMBL/GenBank/DDBJ whole genome shotgun (WGS) entry which is preliminary data.</text>
</comment>
<dbReference type="PANTHER" id="PTHR23044">
    <property type="entry name" value="3'-5' EXONUCLEASE ERI1-RELATED"/>
    <property type="match status" value="1"/>
</dbReference>